<keyword evidence="3" id="KW-1185">Reference proteome</keyword>
<dbReference type="EMBL" id="ML121530">
    <property type="protein sequence ID" value="RPB28007.1"/>
    <property type="molecule type" value="Genomic_DNA"/>
</dbReference>
<evidence type="ECO:0000256" key="1">
    <source>
        <dbReference type="SAM" id="MobiDB-lite"/>
    </source>
</evidence>
<evidence type="ECO:0000313" key="2">
    <source>
        <dbReference type="EMBL" id="RPB28007.1"/>
    </source>
</evidence>
<sequence>MPLSPPLTPNRPTRGPGSNLVSTSDDHGTPYETGYSTQRTGGPGNVISSKSQEEQAKDRRGTFGEGQASNSGGKHSTPTEEKLVSIRKQSWRTWNARRRLQGLVEAVERRCSINGRRMRRRRDTFLREGVRTSVERKLKEVEGKGAKADDWI</sequence>
<organism evidence="2 3">
    <name type="scientific">Terfezia boudieri ATCC MYA-4762</name>
    <dbReference type="NCBI Taxonomy" id="1051890"/>
    <lineage>
        <taxon>Eukaryota</taxon>
        <taxon>Fungi</taxon>
        <taxon>Dikarya</taxon>
        <taxon>Ascomycota</taxon>
        <taxon>Pezizomycotina</taxon>
        <taxon>Pezizomycetes</taxon>
        <taxon>Pezizales</taxon>
        <taxon>Pezizaceae</taxon>
        <taxon>Terfezia</taxon>
    </lineage>
</organism>
<proteinExistence type="predicted"/>
<protein>
    <submittedName>
        <fullName evidence="2">Uncharacterized protein</fullName>
    </submittedName>
</protein>
<dbReference type="Proteomes" id="UP000267821">
    <property type="component" value="Unassembled WGS sequence"/>
</dbReference>
<name>A0A3N4LYQ6_9PEZI</name>
<dbReference type="InParanoid" id="A0A3N4LYQ6"/>
<accession>A0A3N4LYQ6</accession>
<dbReference type="AlphaFoldDB" id="A0A3N4LYQ6"/>
<evidence type="ECO:0000313" key="3">
    <source>
        <dbReference type="Proteomes" id="UP000267821"/>
    </source>
</evidence>
<reference evidence="2 3" key="1">
    <citation type="journal article" date="2018" name="Nat. Ecol. Evol.">
        <title>Pezizomycetes genomes reveal the molecular basis of ectomycorrhizal truffle lifestyle.</title>
        <authorList>
            <person name="Murat C."/>
            <person name="Payen T."/>
            <person name="Noel B."/>
            <person name="Kuo A."/>
            <person name="Morin E."/>
            <person name="Chen J."/>
            <person name="Kohler A."/>
            <person name="Krizsan K."/>
            <person name="Balestrini R."/>
            <person name="Da Silva C."/>
            <person name="Montanini B."/>
            <person name="Hainaut M."/>
            <person name="Levati E."/>
            <person name="Barry K.W."/>
            <person name="Belfiori B."/>
            <person name="Cichocki N."/>
            <person name="Clum A."/>
            <person name="Dockter R.B."/>
            <person name="Fauchery L."/>
            <person name="Guy J."/>
            <person name="Iotti M."/>
            <person name="Le Tacon F."/>
            <person name="Lindquist E.A."/>
            <person name="Lipzen A."/>
            <person name="Malagnac F."/>
            <person name="Mello A."/>
            <person name="Molinier V."/>
            <person name="Miyauchi S."/>
            <person name="Poulain J."/>
            <person name="Riccioni C."/>
            <person name="Rubini A."/>
            <person name="Sitrit Y."/>
            <person name="Splivallo R."/>
            <person name="Traeger S."/>
            <person name="Wang M."/>
            <person name="Zifcakova L."/>
            <person name="Wipf D."/>
            <person name="Zambonelli A."/>
            <person name="Paolocci F."/>
            <person name="Nowrousian M."/>
            <person name="Ottonello S."/>
            <person name="Baldrian P."/>
            <person name="Spatafora J.W."/>
            <person name="Henrissat B."/>
            <person name="Nagy L.G."/>
            <person name="Aury J.M."/>
            <person name="Wincker P."/>
            <person name="Grigoriev I.V."/>
            <person name="Bonfante P."/>
            <person name="Martin F.M."/>
        </authorList>
    </citation>
    <scope>NUCLEOTIDE SEQUENCE [LARGE SCALE GENOMIC DNA]</scope>
    <source>
        <strain evidence="2 3">ATCC MYA-4762</strain>
    </source>
</reference>
<gene>
    <name evidence="2" type="ORF">L211DRAFT_479105</name>
</gene>
<feature type="region of interest" description="Disordered" evidence="1">
    <location>
        <begin position="1"/>
        <end position="84"/>
    </location>
</feature>
<feature type="compositionally biased region" description="Basic and acidic residues" evidence="1">
    <location>
        <begin position="51"/>
        <end position="62"/>
    </location>
</feature>
<feature type="compositionally biased region" description="Polar residues" evidence="1">
    <location>
        <begin position="34"/>
        <end position="50"/>
    </location>
</feature>
<feature type="compositionally biased region" description="Polar residues" evidence="1">
    <location>
        <begin position="67"/>
        <end position="76"/>
    </location>
</feature>